<dbReference type="EMBL" id="SOJN01000037">
    <property type="protein sequence ID" value="TET46959.1"/>
    <property type="molecule type" value="Genomic_DNA"/>
</dbReference>
<evidence type="ECO:0000313" key="9">
    <source>
        <dbReference type="Proteomes" id="UP000315525"/>
    </source>
</evidence>
<dbReference type="EC" id="2.1.1.198" evidence="6"/>
<reference evidence="8 9" key="1">
    <citation type="submission" date="2019-03" db="EMBL/GenBank/DDBJ databases">
        <title>Metabolic potential of uncultured bacteria and archaea associated with petroleum seepage in deep-sea sediments.</title>
        <authorList>
            <person name="Dong X."/>
            <person name="Hubert C."/>
        </authorList>
    </citation>
    <scope>NUCLEOTIDE SEQUENCE [LARGE SCALE GENOMIC DNA]</scope>
    <source>
        <strain evidence="8">E44_bin18</strain>
    </source>
</reference>
<evidence type="ECO:0000256" key="4">
    <source>
        <dbReference type="ARBA" id="ARBA00022679"/>
    </source>
</evidence>
<comment type="subcellular location">
    <subcellularLocation>
        <location evidence="6">Cytoplasm</location>
    </subcellularLocation>
</comment>
<dbReference type="InterPro" id="IPR014777">
    <property type="entry name" value="4pyrrole_Mease_sub1"/>
</dbReference>
<dbReference type="InterPro" id="IPR008189">
    <property type="entry name" value="rRNA_ssu_MeTfrase_I"/>
</dbReference>
<dbReference type="Gene3D" id="3.30.950.10">
    <property type="entry name" value="Methyltransferase, Cobalt-precorrin-4 Transmethylase, Domain 2"/>
    <property type="match status" value="1"/>
</dbReference>
<gene>
    <name evidence="6 8" type="primary">rsmI</name>
    <name evidence="8" type="ORF">E3J62_02700</name>
</gene>
<evidence type="ECO:0000259" key="7">
    <source>
        <dbReference type="Pfam" id="PF00590"/>
    </source>
</evidence>
<comment type="similarity">
    <text evidence="6">Belongs to the methyltransferase superfamily. RsmI family.</text>
</comment>
<dbReference type="Pfam" id="PF00590">
    <property type="entry name" value="TP_methylase"/>
    <property type="match status" value="1"/>
</dbReference>
<comment type="catalytic activity">
    <reaction evidence="6">
        <text>cytidine(1402) in 16S rRNA + S-adenosyl-L-methionine = 2'-O-methylcytidine(1402) in 16S rRNA + S-adenosyl-L-homocysteine + H(+)</text>
        <dbReference type="Rhea" id="RHEA:42924"/>
        <dbReference type="Rhea" id="RHEA-COMP:10285"/>
        <dbReference type="Rhea" id="RHEA-COMP:10286"/>
        <dbReference type="ChEBI" id="CHEBI:15378"/>
        <dbReference type="ChEBI" id="CHEBI:57856"/>
        <dbReference type="ChEBI" id="CHEBI:59789"/>
        <dbReference type="ChEBI" id="CHEBI:74495"/>
        <dbReference type="ChEBI" id="CHEBI:82748"/>
        <dbReference type="EC" id="2.1.1.198"/>
    </reaction>
</comment>
<dbReference type="HAMAP" id="MF_01877">
    <property type="entry name" value="16SrRNA_methyltr_I"/>
    <property type="match status" value="1"/>
</dbReference>
<evidence type="ECO:0000256" key="3">
    <source>
        <dbReference type="ARBA" id="ARBA00022603"/>
    </source>
</evidence>
<comment type="caution">
    <text evidence="8">The sequence shown here is derived from an EMBL/GenBank/DDBJ whole genome shotgun (WGS) entry which is preliminary data.</text>
</comment>
<proteinExistence type="inferred from homology"/>
<dbReference type="SUPFAM" id="SSF53790">
    <property type="entry name" value="Tetrapyrrole methylase"/>
    <property type="match status" value="1"/>
</dbReference>
<evidence type="ECO:0000256" key="1">
    <source>
        <dbReference type="ARBA" id="ARBA00022490"/>
    </source>
</evidence>
<keyword evidence="4 6" id="KW-0808">Transferase</keyword>
<dbReference type="InterPro" id="IPR000878">
    <property type="entry name" value="4pyrrol_Mease"/>
</dbReference>
<sequence length="230" mass="25889">MGNIEPGLYLVSTPIGNLEDITLRAIKVLKSVDLIAAEDTRRTRILLNAHCIKAKLISFHDHNKERRAPELIGKLQERGTVAIVSEAGTPGISDPGYYVVKLALAQNIPVFPIPGACSIIAALVASGLPTDRFLFEGFLPRKAGKRRARLEQLADERRTIILFESPQRLLRTLDEMKDIIGNRECVIAREITKKFEEWRRGRLEEIILYYEKKGTKGEFVILLKGRESDS</sequence>
<dbReference type="CDD" id="cd11648">
    <property type="entry name" value="RsmI"/>
    <property type="match status" value="1"/>
</dbReference>
<dbReference type="GO" id="GO:0005737">
    <property type="term" value="C:cytoplasm"/>
    <property type="evidence" value="ECO:0007669"/>
    <property type="project" value="UniProtKB-SubCell"/>
</dbReference>
<dbReference type="PANTHER" id="PTHR46111">
    <property type="entry name" value="RIBOSOMAL RNA SMALL SUBUNIT METHYLTRANSFERASE I"/>
    <property type="match status" value="1"/>
</dbReference>
<keyword evidence="1 6" id="KW-0963">Cytoplasm</keyword>
<dbReference type="InterPro" id="IPR014776">
    <property type="entry name" value="4pyrrole_Mease_sub2"/>
</dbReference>
<dbReference type="Gene3D" id="3.40.1010.10">
    <property type="entry name" value="Cobalt-precorrin-4 Transmethylase, Domain 1"/>
    <property type="match status" value="1"/>
</dbReference>
<dbReference type="NCBIfam" id="TIGR00096">
    <property type="entry name" value="16S rRNA (cytidine(1402)-2'-O)-methyltransferase"/>
    <property type="match status" value="1"/>
</dbReference>
<dbReference type="GO" id="GO:0070677">
    <property type="term" value="F:rRNA (cytosine-2'-O-)-methyltransferase activity"/>
    <property type="evidence" value="ECO:0007669"/>
    <property type="project" value="UniProtKB-UniRule"/>
</dbReference>
<evidence type="ECO:0000256" key="5">
    <source>
        <dbReference type="ARBA" id="ARBA00022691"/>
    </source>
</evidence>
<accession>A0A523UX35</accession>
<name>A0A523UX35_UNCT6</name>
<evidence type="ECO:0000313" key="8">
    <source>
        <dbReference type="EMBL" id="TET46959.1"/>
    </source>
</evidence>
<organism evidence="8 9">
    <name type="scientific">candidate division TA06 bacterium</name>
    <dbReference type="NCBI Taxonomy" id="2250710"/>
    <lineage>
        <taxon>Bacteria</taxon>
        <taxon>Bacteria division TA06</taxon>
    </lineage>
</organism>
<dbReference type="FunFam" id="3.30.950.10:FF:000002">
    <property type="entry name" value="Ribosomal RNA small subunit methyltransferase I"/>
    <property type="match status" value="1"/>
</dbReference>
<keyword evidence="2 6" id="KW-0698">rRNA processing</keyword>
<evidence type="ECO:0000256" key="6">
    <source>
        <dbReference type="HAMAP-Rule" id="MF_01877"/>
    </source>
</evidence>
<evidence type="ECO:0000256" key="2">
    <source>
        <dbReference type="ARBA" id="ARBA00022552"/>
    </source>
</evidence>
<dbReference type="FunFam" id="3.40.1010.10:FF:000007">
    <property type="entry name" value="Ribosomal RNA small subunit methyltransferase I"/>
    <property type="match status" value="1"/>
</dbReference>
<protein>
    <recommendedName>
        <fullName evidence="6">Ribosomal RNA small subunit methyltransferase I</fullName>
        <ecNumber evidence="6">2.1.1.198</ecNumber>
    </recommendedName>
    <alternativeName>
        <fullName evidence="6">16S rRNA 2'-O-ribose C1402 methyltransferase</fullName>
    </alternativeName>
    <alternativeName>
        <fullName evidence="6">rRNA (cytidine-2'-O-)-methyltransferase RsmI</fullName>
    </alternativeName>
</protein>
<keyword evidence="3 6" id="KW-0489">Methyltransferase</keyword>
<dbReference type="Proteomes" id="UP000315525">
    <property type="component" value="Unassembled WGS sequence"/>
</dbReference>
<dbReference type="InterPro" id="IPR035996">
    <property type="entry name" value="4pyrrol_Methylase_sf"/>
</dbReference>
<dbReference type="PANTHER" id="PTHR46111:SF1">
    <property type="entry name" value="RIBOSOMAL RNA SMALL SUBUNIT METHYLTRANSFERASE I"/>
    <property type="match status" value="1"/>
</dbReference>
<keyword evidence="5 6" id="KW-0949">S-adenosyl-L-methionine</keyword>
<feature type="domain" description="Tetrapyrrole methylase" evidence="7">
    <location>
        <begin position="8"/>
        <end position="206"/>
    </location>
</feature>
<dbReference type="AlphaFoldDB" id="A0A523UX35"/>
<comment type="function">
    <text evidence="6">Catalyzes the 2'-O-methylation of the ribose of cytidine 1402 (C1402) in 16S rRNA.</text>
</comment>
<dbReference type="PIRSF" id="PIRSF005917">
    <property type="entry name" value="MTase_YraL"/>
    <property type="match status" value="1"/>
</dbReference>